<comment type="caution">
    <text evidence="1">The sequence shown here is derived from an EMBL/GenBank/DDBJ whole genome shotgun (WGS) entry which is preliminary data.</text>
</comment>
<protein>
    <submittedName>
        <fullName evidence="1">Oxysterol-binding protein-related</fullName>
    </submittedName>
</protein>
<gene>
    <name evidence="1" type="ORF">MML48_2g00012362</name>
</gene>
<keyword evidence="2" id="KW-1185">Reference proteome</keyword>
<reference evidence="1" key="1">
    <citation type="submission" date="2022-04" db="EMBL/GenBank/DDBJ databases">
        <title>Chromosome-scale genome assembly of Holotrichia oblita Faldermann.</title>
        <authorList>
            <person name="Rongchong L."/>
        </authorList>
    </citation>
    <scope>NUCLEOTIDE SEQUENCE</scope>
    <source>
        <strain evidence="1">81SQS9</strain>
    </source>
</reference>
<evidence type="ECO:0000313" key="2">
    <source>
        <dbReference type="Proteomes" id="UP001056778"/>
    </source>
</evidence>
<dbReference type="EMBL" id="CM043016">
    <property type="protein sequence ID" value="KAI4466765.1"/>
    <property type="molecule type" value="Genomic_DNA"/>
</dbReference>
<name>A0ACB9TJC4_HOLOL</name>
<proteinExistence type="predicted"/>
<accession>A0ACB9TJC4</accession>
<dbReference type="Proteomes" id="UP001056778">
    <property type="component" value="Chromosome 2"/>
</dbReference>
<evidence type="ECO:0000313" key="1">
    <source>
        <dbReference type="EMBL" id="KAI4466765.1"/>
    </source>
</evidence>
<sequence length="249" mass="29130">MNDNYSFEELADMHLVYGAAQCNGKEAARLYEQRYPARRQPHHTTFASIHRRLRESGNLKRLGGSGRPRTACTVQFEEKVLHRVEENQFTSVRAIAHHMGSSKSTVHRVIHEQLLYSFIYNALKRLLCGHMFIKQRCSFCCPLSSLKEVEEFINVQHLNVVKKRVQPIIQQQENESRKLWKEVTAGLKFNDIDHATNAKASLEQKQRDEAKYRKDTNTQWETKLFNKEVDDSWTYVKPLRQRLNPSSNT</sequence>
<organism evidence="1 2">
    <name type="scientific">Holotrichia oblita</name>
    <name type="common">Chafer beetle</name>
    <dbReference type="NCBI Taxonomy" id="644536"/>
    <lineage>
        <taxon>Eukaryota</taxon>
        <taxon>Metazoa</taxon>
        <taxon>Ecdysozoa</taxon>
        <taxon>Arthropoda</taxon>
        <taxon>Hexapoda</taxon>
        <taxon>Insecta</taxon>
        <taxon>Pterygota</taxon>
        <taxon>Neoptera</taxon>
        <taxon>Endopterygota</taxon>
        <taxon>Coleoptera</taxon>
        <taxon>Polyphaga</taxon>
        <taxon>Scarabaeiformia</taxon>
        <taxon>Scarabaeidae</taxon>
        <taxon>Melolonthinae</taxon>
        <taxon>Holotrichia</taxon>
    </lineage>
</organism>